<feature type="modified residue" description="4-aspartylphosphate" evidence="4">
    <location>
        <position position="454"/>
    </location>
</feature>
<dbReference type="SUPFAM" id="SSF55874">
    <property type="entry name" value="ATPase domain of HSP90 chaperone/DNA topoisomerase II/histidine kinase"/>
    <property type="match status" value="1"/>
</dbReference>
<dbReference type="Gene3D" id="3.30.565.10">
    <property type="entry name" value="Histidine kinase-like ATPase, C-terminal domain"/>
    <property type="match status" value="1"/>
</dbReference>
<feature type="domain" description="Histidine kinase" evidence="5">
    <location>
        <begin position="158"/>
        <end position="382"/>
    </location>
</feature>
<feature type="domain" description="Response regulatory" evidence="6">
    <location>
        <begin position="403"/>
        <end position="519"/>
    </location>
</feature>
<dbReference type="PRINTS" id="PR00344">
    <property type="entry name" value="BCTRLSENSOR"/>
</dbReference>
<dbReference type="InterPro" id="IPR001789">
    <property type="entry name" value="Sig_transdc_resp-reg_receiver"/>
</dbReference>
<dbReference type="RefSeq" id="WP_088385931.1">
    <property type="nucleotide sequence ID" value="NZ_NIOF01000007.1"/>
</dbReference>
<dbReference type="Gene3D" id="1.10.287.130">
    <property type="match status" value="1"/>
</dbReference>
<proteinExistence type="predicted"/>
<dbReference type="SMART" id="SM00387">
    <property type="entry name" value="HATPase_c"/>
    <property type="match status" value="1"/>
</dbReference>
<accession>A0A246J773</accession>
<dbReference type="InterPro" id="IPR011006">
    <property type="entry name" value="CheY-like_superfamily"/>
</dbReference>
<dbReference type="OrthoDB" id="5389366at2"/>
<dbReference type="InterPro" id="IPR004358">
    <property type="entry name" value="Sig_transdc_His_kin-like_C"/>
</dbReference>
<sequence length="535" mass="58318">MQRQPSAPVPGALKVPVDGAAHETKVGAALEYITDAVILLRHDWTIEFVNVAFERACGKTRETLLGTHYWTTFPNIMGPRFESEARSAMTAGTAHMYDEFSPRLNKWFECRAFPWEEGLVILFIDITMRKADELTRVDMEEKLVRIQRMESLGTLAGGVAHDFNNILAAILGHAGMMLEELPEGSPLRDHMQQIKRAGDRAREIVQRILAYARGGSQELSKYQLAPLVEDSIGLLRSTLPPTVRLTVDLSGDGCVATVDPAEVQQVVLNLCTNAWQAMPGGHGHLHVGLRAVQFDVPHAFVIGRVGPTRYAELCVRDDGQGMSAEVAGRLFEPFFTTKPRGQGTGLGLHIVNGIVHAHGGAIDVQSHPGRGTLFSIYLPIVDEAAPIDAATLAKVAEPGEGESVVYVDDDPIVLMMVEALLKKAGYDVRSYADPRGFLDDVEQGRVSLQLLITDYNMPGMNGLELAVAVRGTLPRLPVIITTGYIADELTAAADQMGAVAVLQKERSFEELVELAARALRGFPESRFQESGLAPL</sequence>
<protein>
    <recommendedName>
        <fullName evidence="2">histidine kinase</fullName>
        <ecNumber evidence="2">2.7.13.3</ecNumber>
    </recommendedName>
</protein>
<evidence type="ECO:0000256" key="4">
    <source>
        <dbReference type="PROSITE-ProRule" id="PRU00169"/>
    </source>
</evidence>
<dbReference type="Pfam" id="PF00072">
    <property type="entry name" value="Response_reg"/>
    <property type="match status" value="1"/>
</dbReference>
<dbReference type="EMBL" id="NIOF01000007">
    <property type="protein sequence ID" value="OWQ88407.1"/>
    <property type="molecule type" value="Genomic_DNA"/>
</dbReference>
<dbReference type="Gene3D" id="3.30.450.20">
    <property type="entry name" value="PAS domain"/>
    <property type="match status" value="1"/>
</dbReference>
<gene>
    <name evidence="7" type="ORF">CDN99_16235</name>
</gene>
<dbReference type="SMART" id="SM00091">
    <property type="entry name" value="PAS"/>
    <property type="match status" value="1"/>
</dbReference>
<keyword evidence="8" id="KW-1185">Reference proteome</keyword>
<dbReference type="Gene3D" id="3.40.50.2300">
    <property type="match status" value="1"/>
</dbReference>
<dbReference type="PANTHER" id="PTHR43065:SF42">
    <property type="entry name" value="TWO-COMPONENT SENSOR PPRA"/>
    <property type="match status" value="1"/>
</dbReference>
<dbReference type="SMART" id="SM00388">
    <property type="entry name" value="HisKA"/>
    <property type="match status" value="1"/>
</dbReference>
<name>A0A246J773_9BURK</name>
<keyword evidence="3 4" id="KW-0597">Phosphoprotein</keyword>
<dbReference type="InterPro" id="IPR035965">
    <property type="entry name" value="PAS-like_dom_sf"/>
</dbReference>
<evidence type="ECO:0000313" key="8">
    <source>
        <dbReference type="Proteomes" id="UP000197468"/>
    </source>
</evidence>
<dbReference type="SMART" id="SM00448">
    <property type="entry name" value="REC"/>
    <property type="match status" value="1"/>
</dbReference>
<reference evidence="7 8" key="1">
    <citation type="journal article" date="2008" name="Int. J. Syst. Evol. Microbiol.">
        <title>Description of Roseateles aquatilis sp. nov. and Roseateles terrae sp. nov., in the class Betaproteobacteria, and emended description of the genus Roseateles.</title>
        <authorList>
            <person name="Gomila M."/>
            <person name="Bowien B."/>
            <person name="Falsen E."/>
            <person name="Moore E.R."/>
            <person name="Lalucat J."/>
        </authorList>
    </citation>
    <scope>NUCLEOTIDE SEQUENCE [LARGE SCALE GENOMIC DNA]</scope>
    <source>
        <strain evidence="7 8">CCUG 48205</strain>
    </source>
</reference>
<dbReference type="SUPFAM" id="SSF52172">
    <property type="entry name" value="CheY-like"/>
    <property type="match status" value="1"/>
</dbReference>
<evidence type="ECO:0000259" key="5">
    <source>
        <dbReference type="PROSITE" id="PS50109"/>
    </source>
</evidence>
<dbReference type="PROSITE" id="PS50110">
    <property type="entry name" value="RESPONSE_REGULATORY"/>
    <property type="match status" value="1"/>
</dbReference>
<dbReference type="InterPro" id="IPR003594">
    <property type="entry name" value="HATPase_dom"/>
</dbReference>
<dbReference type="SUPFAM" id="SSF47384">
    <property type="entry name" value="Homodimeric domain of signal transducing histidine kinase"/>
    <property type="match status" value="1"/>
</dbReference>
<dbReference type="CDD" id="cd00130">
    <property type="entry name" value="PAS"/>
    <property type="match status" value="1"/>
</dbReference>
<dbReference type="CDD" id="cd00082">
    <property type="entry name" value="HisKA"/>
    <property type="match status" value="1"/>
</dbReference>
<dbReference type="InterPro" id="IPR036097">
    <property type="entry name" value="HisK_dim/P_sf"/>
</dbReference>
<evidence type="ECO:0000259" key="6">
    <source>
        <dbReference type="PROSITE" id="PS50110"/>
    </source>
</evidence>
<dbReference type="AlphaFoldDB" id="A0A246J773"/>
<dbReference type="InterPro" id="IPR005467">
    <property type="entry name" value="His_kinase_dom"/>
</dbReference>
<dbReference type="CDD" id="cd00156">
    <property type="entry name" value="REC"/>
    <property type="match status" value="1"/>
</dbReference>
<dbReference type="GO" id="GO:0000155">
    <property type="term" value="F:phosphorelay sensor kinase activity"/>
    <property type="evidence" value="ECO:0007669"/>
    <property type="project" value="InterPro"/>
</dbReference>
<evidence type="ECO:0000256" key="2">
    <source>
        <dbReference type="ARBA" id="ARBA00012438"/>
    </source>
</evidence>
<organism evidence="7 8">
    <name type="scientific">Roseateles aquatilis</name>
    <dbReference type="NCBI Taxonomy" id="431061"/>
    <lineage>
        <taxon>Bacteria</taxon>
        <taxon>Pseudomonadati</taxon>
        <taxon>Pseudomonadota</taxon>
        <taxon>Betaproteobacteria</taxon>
        <taxon>Burkholderiales</taxon>
        <taxon>Sphaerotilaceae</taxon>
        <taxon>Roseateles</taxon>
    </lineage>
</organism>
<dbReference type="PANTHER" id="PTHR43065">
    <property type="entry name" value="SENSOR HISTIDINE KINASE"/>
    <property type="match status" value="1"/>
</dbReference>
<dbReference type="InterPro" id="IPR000014">
    <property type="entry name" value="PAS"/>
</dbReference>
<dbReference type="InterPro" id="IPR036890">
    <property type="entry name" value="HATPase_C_sf"/>
</dbReference>
<dbReference type="PROSITE" id="PS50109">
    <property type="entry name" value="HIS_KIN"/>
    <property type="match status" value="1"/>
</dbReference>
<evidence type="ECO:0000256" key="3">
    <source>
        <dbReference type="ARBA" id="ARBA00022553"/>
    </source>
</evidence>
<evidence type="ECO:0000256" key="1">
    <source>
        <dbReference type="ARBA" id="ARBA00000085"/>
    </source>
</evidence>
<dbReference type="SUPFAM" id="SSF55785">
    <property type="entry name" value="PYP-like sensor domain (PAS domain)"/>
    <property type="match status" value="1"/>
</dbReference>
<dbReference type="InterPro" id="IPR013656">
    <property type="entry name" value="PAS_4"/>
</dbReference>
<dbReference type="Pfam" id="PF08448">
    <property type="entry name" value="PAS_4"/>
    <property type="match status" value="1"/>
</dbReference>
<dbReference type="Proteomes" id="UP000197468">
    <property type="component" value="Unassembled WGS sequence"/>
</dbReference>
<dbReference type="InterPro" id="IPR003661">
    <property type="entry name" value="HisK_dim/P_dom"/>
</dbReference>
<comment type="caution">
    <text evidence="7">The sequence shown here is derived from an EMBL/GenBank/DDBJ whole genome shotgun (WGS) entry which is preliminary data.</text>
</comment>
<comment type="catalytic activity">
    <reaction evidence="1">
        <text>ATP + protein L-histidine = ADP + protein N-phospho-L-histidine.</text>
        <dbReference type="EC" id="2.7.13.3"/>
    </reaction>
</comment>
<dbReference type="Pfam" id="PF02518">
    <property type="entry name" value="HATPase_c"/>
    <property type="match status" value="1"/>
</dbReference>
<dbReference type="EC" id="2.7.13.3" evidence="2"/>
<dbReference type="Pfam" id="PF00512">
    <property type="entry name" value="HisKA"/>
    <property type="match status" value="1"/>
</dbReference>
<evidence type="ECO:0000313" key="7">
    <source>
        <dbReference type="EMBL" id="OWQ88407.1"/>
    </source>
</evidence>